<dbReference type="AlphaFoldDB" id="A0A392QCE3"/>
<evidence type="ECO:0000313" key="1">
    <source>
        <dbReference type="EMBL" id="MCI21507.1"/>
    </source>
</evidence>
<feature type="non-terminal residue" evidence="1">
    <location>
        <position position="1"/>
    </location>
</feature>
<protein>
    <submittedName>
        <fullName evidence="1">Phospholipase D Y-like</fullName>
    </submittedName>
</protein>
<accession>A0A392QCE3</accession>
<dbReference type="EMBL" id="LXQA010125240">
    <property type="protein sequence ID" value="MCI21507.1"/>
    <property type="molecule type" value="Genomic_DNA"/>
</dbReference>
<organism evidence="1 2">
    <name type="scientific">Trifolium medium</name>
    <dbReference type="NCBI Taxonomy" id="97028"/>
    <lineage>
        <taxon>Eukaryota</taxon>
        <taxon>Viridiplantae</taxon>
        <taxon>Streptophyta</taxon>
        <taxon>Embryophyta</taxon>
        <taxon>Tracheophyta</taxon>
        <taxon>Spermatophyta</taxon>
        <taxon>Magnoliopsida</taxon>
        <taxon>eudicotyledons</taxon>
        <taxon>Gunneridae</taxon>
        <taxon>Pentapetalae</taxon>
        <taxon>rosids</taxon>
        <taxon>fabids</taxon>
        <taxon>Fabales</taxon>
        <taxon>Fabaceae</taxon>
        <taxon>Papilionoideae</taxon>
        <taxon>50 kb inversion clade</taxon>
        <taxon>NPAAA clade</taxon>
        <taxon>Hologalegina</taxon>
        <taxon>IRL clade</taxon>
        <taxon>Trifolieae</taxon>
        <taxon>Trifolium</taxon>
    </lineage>
</organism>
<evidence type="ECO:0000313" key="2">
    <source>
        <dbReference type="Proteomes" id="UP000265520"/>
    </source>
</evidence>
<feature type="non-terminal residue" evidence="1">
    <location>
        <position position="85"/>
    </location>
</feature>
<dbReference type="Proteomes" id="UP000265520">
    <property type="component" value="Unassembled WGS sequence"/>
</dbReference>
<name>A0A392QCE3_9FABA</name>
<sequence length="85" mass="9486">SPLPQSVKTPHVSGYPILSDPYMFEASIQTPGSNYSTKLPQVSYLSFAPPELSFGSYQSDEQAWIDTIKSVGTRETVRINTMDWL</sequence>
<keyword evidence="2" id="KW-1185">Reference proteome</keyword>
<comment type="caution">
    <text evidence="1">The sequence shown here is derived from an EMBL/GenBank/DDBJ whole genome shotgun (WGS) entry which is preliminary data.</text>
</comment>
<proteinExistence type="predicted"/>
<reference evidence="1 2" key="1">
    <citation type="journal article" date="2018" name="Front. Plant Sci.">
        <title>Red Clover (Trifolium pratense) and Zigzag Clover (T. medium) - A Picture of Genomic Similarities and Differences.</title>
        <authorList>
            <person name="Dluhosova J."/>
            <person name="Istvanek J."/>
            <person name="Nedelnik J."/>
            <person name="Repkova J."/>
        </authorList>
    </citation>
    <scope>NUCLEOTIDE SEQUENCE [LARGE SCALE GENOMIC DNA]</scope>
    <source>
        <strain evidence="2">cv. 10/8</strain>
        <tissue evidence="1">Leaf</tissue>
    </source>
</reference>